<dbReference type="EMBL" id="AAKXGG010000003">
    <property type="protein sequence ID" value="ECW6303638.1"/>
    <property type="molecule type" value="Genomic_DNA"/>
</dbReference>
<reference evidence="2 3" key="2">
    <citation type="submission" date="2019-04" db="EMBL/GenBank/DDBJ databases">
        <title>Development of a multi-locus typing scheme for an Enterobacteriaceae linear plasmid that mediates inter-species transfer of flagella.</title>
        <authorList>
            <person name="Robertson J."/>
            <person name="Lin J."/>
            <person name="Wren-Hedegus A."/>
            <person name="Arya G."/>
            <person name="Carrillo C."/>
            <person name="Nash J.H.E."/>
        </authorList>
    </citation>
    <scope>NUCLEOTIDE SEQUENCE [LARGE SCALE GENOMIC DNA]</scope>
    <source>
        <strain evidence="2 3">SA20130280</strain>
    </source>
</reference>
<sequence length="368" mass="41523">MTGSVPVVLSESELKSILTLTERFTWNVARPIIASLGLPTGRGREATNEKILESLIDLKSKDRQKFDGIMANVNDLIFGQVVYGEKAIFSLTVDNSVIKTLNDRFSFQWNLMNQPSLLVDSILDDVQLQNAVKNQPELVNYSIQNTQSILVFSSVRELVVREKIPPSALAQYKQFDEIIAKRKEKRQCFDVCILDSITNKIHVLVDTNGNIIGDNVTFAKSNIIRELYNHVGYDFKSSEKDFYPLIEPIFKQNALPYSKLSYKVFDLSFLTNEGTTHKEKKNVATKDLRDDLFNKEGIKAVGSIGLYRIGIRVDRNNPKLQLADNVELIIPGTLRRHLGGSSCSPVNYAILSKCISKDDFETLTKLIL</sequence>
<accession>A0A4P7LU87</accession>
<dbReference type="Proteomes" id="UP000295223">
    <property type="component" value="Chromosome"/>
</dbReference>
<reference evidence="1" key="1">
    <citation type="submission" date="2018-07" db="EMBL/GenBank/DDBJ databases">
        <authorList>
            <consortium name="GenomeTrakr network: Whole genome sequencing for foodborne pathogen traceback"/>
        </authorList>
    </citation>
    <scope>NUCLEOTIDE SEQUENCE</scope>
    <source>
        <strain evidence="1">FDA00005019</strain>
    </source>
</reference>
<dbReference type="RefSeq" id="WP_001655629.1">
    <property type="nucleotide sequence ID" value="NZ_CALPBF010000001.1"/>
</dbReference>
<protein>
    <submittedName>
        <fullName evidence="2">Uncharacterized protein</fullName>
    </submittedName>
</protein>
<evidence type="ECO:0000313" key="1">
    <source>
        <dbReference type="EMBL" id="ECW6303638.1"/>
    </source>
</evidence>
<name>A0A4P7LU87_SALSE</name>
<evidence type="ECO:0000313" key="2">
    <source>
        <dbReference type="EMBL" id="QBY63669.1"/>
    </source>
</evidence>
<dbReference type="AlphaFoldDB" id="A0A4P7LU87"/>
<evidence type="ECO:0000313" key="3">
    <source>
        <dbReference type="Proteomes" id="UP000295223"/>
    </source>
</evidence>
<gene>
    <name evidence="1" type="ORF">AMB70_07350</name>
    <name evidence="2" type="ORF">E5F22_13705</name>
</gene>
<proteinExistence type="predicted"/>
<organism evidence="2 3">
    <name type="scientific">Salmonella senftenberg</name>
    <dbReference type="NCBI Taxonomy" id="28150"/>
    <lineage>
        <taxon>Bacteria</taxon>
        <taxon>Pseudomonadati</taxon>
        <taxon>Pseudomonadota</taxon>
        <taxon>Gammaproteobacteria</taxon>
        <taxon>Enterobacterales</taxon>
        <taxon>Enterobacteriaceae</taxon>
        <taxon>Salmonella</taxon>
    </lineage>
</organism>
<dbReference type="EMBL" id="CP038593">
    <property type="protein sequence ID" value="QBY63669.1"/>
    <property type="molecule type" value="Genomic_DNA"/>
</dbReference>